<gene>
    <name evidence="1" type="ORF">GHJ91_00165</name>
</gene>
<dbReference type="AlphaFoldDB" id="A0A6G1WDA6"/>
<reference evidence="1" key="1">
    <citation type="journal article" date="2013" name="Genome Biol.">
        <title>Comparative genomics of the core and accessory genomes of 48 Sinorhizobium strains comprising five genospecies.</title>
        <authorList>
            <person name="Sugawara M."/>
            <person name="Epstein B."/>
            <person name="Badgley B.D."/>
            <person name="Unno T."/>
            <person name="Xu L."/>
            <person name="Reese J."/>
            <person name="Gyaneshwar P."/>
            <person name="Denny R."/>
            <person name="Mudge J."/>
            <person name="Bharti A.K."/>
            <person name="Farmer A.D."/>
            <person name="May G.D."/>
            <person name="Woodward J.E."/>
            <person name="Medigue C."/>
            <person name="Vallenet D."/>
            <person name="Lajus A."/>
            <person name="Rouy Z."/>
            <person name="Martinez-Vaz B."/>
            <person name="Tiffin P."/>
            <person name="Young N.D."/>
            <person name="Sadowsky M.J."/>
        </authorList>
    </citation>
    <scope>NUCLEOTIDE SEQUENCE</scope>
    <source>
        <strain evidence="1">M1</strain>
    </source>
</reference>
<comment type="caution">
    <text evidence="1">The sequence shown here is derived from an EMBL/GenBank/DDBJ whole genome shotgun (WGS) entry which is preliminary data.</text>
</comment>
<sequence length="60" mass="6580">MRFLRMERLVRTALLIIMVIFFAGLALDKATLAAVLTAFVVFDRAIGPRVRGQQAEGSAS</sequence>
<evidence type="ECO:0000313" key="1">
    <source>
        <dbReference type="EMBL" id="MQW67635.1"/>
    </source>
</evidence>
<accession>A0A6G1WDA6</accession>
<dbReference type="EMBL" id="WISB01000001">
    <property type="protein sequence ID" value="MQW67635.1"/>
    <property type="molecule type" value="Genomic_DNA"/>
</dbReference>
<name>A0A6G1WDA6_9HYPH</name>
<protein>
    <submittedName>
        <fullName evidence="1">Uncharacterized protein</fullName>
    </submittedName>
</protein>
<proteinExistence type="predicted"/>
<organism evidence="1">
    <name type="scientific">Sinorhizobium medicae</name>
    <dbReference type="NCBI Taxonomy" id="110321"/>
    <lineage>
        <taxon>Bacteria</taxon>
        <taxon>Pseudomonadati</taxon>
        <taxon>Pseudomonadota</taxon>
        <taxon>Alphaproteobacteria</taxon>
        <taxon>Hyphomicrobiales</taxon>
        <taxon>Rhizobiaceae</taxon>
        <taxon>Sinorhizobium/Ensifer group</taxon>
        <taxon>Sinorhizobium</taxon>
    </lineage>
</organism>